<evidence type="ECO:0000256" key="2">
    <source>
        <dbReference type="ARBA" id="ARBA00022679"/>
    </source>
</evidence>
<evidence type="ECO:0008006" key="6">
    <source>
        <dbReference type="Google" id="ProtNLM"/>
    </source>
</evidence>
<keyword evidence="1" id="KW-0328">Glycosyltransferase</keyword>
<accession>A0ABY1PRK2</accession>
<dbReference type="InterPro" id="IPR023296">
    <property type="entry name" value="Glyco_hydro_beta-prop_sf"/>
</dbReference>
<evidence type="ECO:0000313" key="4">
    <source>
        <dbReference type="EMBL" id="SMP43098.1"/>
    </source>
</evidence>
<keyword evidence="5" id="KW-1185">Reference proteome</keyword>
<reference evidence="4 5" key="1">
    <citation type="submission" date="2017-05" db="EMBL/GenBank/DDBJ databases">
        <authorList>
            <person name="Varghese N."/>
            <person name="Submissions S."/>
        </authorList>
    </citation>
    <scope>NUCLEOTIDE SEQUENCE [LARGE SCALE GENOMIC DNA]</scope>
    <source>
        <strain evidence="4 5">DSM 25457</strain>
    </source>
</reference>
<dbReference type="RefSeq" id="WP_283431062.1">
    <property type="nucleotide sequence ID" value="NZ_FXUG01000001.1"/>
</dbReference>
<sequence>MNDFELERLSQLMESEPTNPREVGGVLNPVAACGPDGELYLFPRSVGKNGCSRNGIARVRFDECGDPFGVERIGIALEPDADYELQESGRGGCEDARVAYVEPFKRYVMTYTAFSWSGPRIAMAMSENLICWKRLGRVTTALPRVDAPNAIVPVTPQPAEATN</sequence>
<dbReference type="SUPFAM" id="SSF75005">
    <property type="entry name" value="Arabinanase/levansucrase/invertase"/>
    <property type="match status" value="1"/>
</dbReference>
<evidence type="ECO:0000256" key="1">
    <source>
        <dbReference type="ARBA" id="ARBA00022676"/>
    </source>
</evidence>
<evidence type="ECO:0000313" key="5">
    <source>
        <dbReference type="Proteomes" id="UP001158067"/>
    </source>
</evidence>
<comment type="caution">
    <text evidence="4">The sequence shown here is derived from an EMBL/GenBank/DDBJ whole genome shotgun (WGS) entry which is preliminary data.</text>
</comment>
<proteinExistence type="inferred from homology"/>
<organism evidence="4 5">
    <name type="scientific">Neorhodopirellula lusitana</name>
    <dbReference type="NCBI Taxonomy" id="445327"/>
    <lineage>
        <taxon>Bacteria</taxon>
        <taxon>Pseudomonadati</taxon>
        <taxon>Planctomycetota</taxon>
        <taxon>Planctomycetia</taxon>
        <taxon>Pirellulales</taxon>
        <taxon>Pirellulaceae</taxon>
        <taxon>Neorhodopirellula</taxon>
    </lineage>
</organism>
<dbReference type="InterPro" id="IPR007184">
    <property type="entry name" value="Mannoside_phosphorylase"/>
</dbReference>
<dbReference type="Proteomes" id="UP001158067">
    <property type="component" value="Unassembled WGS sequence"/>
</dbReference>
<dbReference type="Gene3D" id="2.115.10.20">
    <property type="entry name" value="Glycosyl hydrolase domain, family 43"/>
    <property type="match status" value="1"/>
</dbReference>
<evidence type="ECO:0000256" key="3">
    <source>
        <dbReference type="ARBA" id="ARBA00024356"/>
    </source>
</evidence>
<dbReference type="Pfam" id="PF04041">
    <property type="entry name" value="Glyco_hydro_130"/>
    <property type="match status" value="1"/>
</dbReference>
<name>A0ABY1PRK2_9BACT</name>
<comment type="similarity">
    <text evidence="3">Belongs to the glycosyl hydrolase 130 family.</text>
</comment>
<keyword evidence="2" id="KW-0808">Transferase</keyword>
<gene>
    <name evidence="4" type="ORF">SAMN06265222_101893</name>
</gene>
<dbReference type="EMBL" id="FXUG01000001">
    <property type="protein sequence ID" value="SMP43098.1"/>
    <property type="molecule type" value="Genomic_DNA"/>
</dbReference>
<protein>
    <recommendedName>
        <fullName evidence="6">Glycosidase</fullName>
    </recommendedName>
</protein>